<evidence type="ECO:0000313" key="7">
    <source>
        <dbReference type="EMBL" id="KAK7114583.1"/>
    </source>
</evidence>
<dbReference type="EMBL" id="JBAMIC010000001">
    <property type="protein sequence ID" value="KAK7114583.1"/>
    <property type="molecule type" value="Genomic_DNA"/>
</dbReference>
<dbReference type="Proteomes" id="UP001374579">
    <property type="component" value="Unassembled WGS sequence"/>
</dbReference>
<keyword evidence="4 6" id="KW-0472">Membrane</keyword>
<evidence type="ECO:0000256" key="6">
    <source>
        <dbReference type="SAM" id="Phobius"/>
    </source>
</evidence>
<feature type="region of interest" description="Disordered" evidence="5">
    <location>
        <begin position="234"/>
        <end position="273"/>
    </location>
</feature>
<feature type="transmembrane region" description="Helical" evidence="6">
    <location>
        <begin position="12"/>
        <end position="31"/>
    </location>
</feature>
<dbReference type="Pfam" id="PF13903">
    <property type="entry name" value="Claudin_2"/>
    <property type="match status" value="1"/>
</dbReference>
<keyword evidence="8" id="KW-1185">Reference proteome</keyword>
<proteinExistence type="predicted"/>
<evidence type="ECO:0000256" key="3">
    <source>
        <dbReference type="ARBA" id="ARBA00022989"/>
    </source>
</evidence>
<gene>
    <name evidence="7" type="ORF">V1264_000624</name>
</gene>
<keyword evidence="2 6" id="KW-0812">Transmembrane</keyword>
<dbReference type="Gene3D" id="1.20.140.150">
    <property type="match status" value="1"/>
</dbReference>
<protein>
    <submittedName>
        <fullName evidence="7">Uncharacterized protein</fullName>
    </submittedName>
</protein>
<evidence type="ECO:0000313" key="8">
    <source>
        <dbReference type="Proteomes" id="UP001374579"/>
    </source>
</evidence>
<accession>A0AAN9C0C5</accession>
<dbReference type="PANTHER" id="PTHR10671">
    <property type="entry name" value="EPITHELIAL MEMBRANE PROTEIN-RELATED"/>
    <property type="match status" value="1"/>
</dbReference>
<evidence type="ECO:0000256" key="1">
    <source>
        <dbReference type="ARBA" id="ARBA00004141"/>
    </source>
</evidence>
<feature type="transmembrane region" description="Helical" evidence="6">
    <location>
        <begin position="168"/>
        <end position="190"/>
    </location>
</feature>
<sequence>MAIFSSRPSGYKAGVFLLFFAVVVFIVGYAAPTWASADTFLSIKIHAGLWMTCTFVSLDGHGDGPHFCSFWSVRHIAAWFHVVRLLECLCLVGLGLSCIYAVYTNCCRRAFARPVSRFLEIFTAFSGILGFVGCMVYCGMRKHSAERDRDLSHVLATLLDSDGKTMDWAFYLATIGSILSVVAAVVIAVFNKPLDAPASNAAGTVIYTTAVFQGQGQPQGQGYPVVGSYNGQPQPYVHHPPYGQPQLYDQPQSYVHPPPYGEPQPVKAGYPGA</sequence>
<evidence type="ECO:0000256" key="4">
    <source>
        <dbReference type="ARBA" id="ARBA00023136"/>
    </source>
</evidence>
<dbReference type="AlphaFoldDB" id="A0AAN9C0C5"/>
<organism evidence="7 8">
    <name type="scientific">Littorina saxatilis</name>
    <dbReference type="NCBI Taxonomy" id="31220"/>
    <lineage>
        <taxon>Eukaryota</taxon>
        <taxon>Metazoa</taxon>
        <taxon>Spiralia</taxon>
        <taxon>Lophotrochozoa</taxon>
        <taxon>Mollusca</taxon>
        <taxon>Gastropoda</taxon>
        <taxon>Caenogastropoda</taxon>
        <taxon>Littorinimorpha</taxon>
        <taxon>Littorinoidea</taxon>
        <taxon>Littorinidae</taxon>
        <taxon>Littorina</taxon>
    </lineage>
</organism>
<feature type="transmembrane region" description="Helical" evidence="6">
    <location>
        <begin position="79"/>
        <end position="103"/>
    </location>
</feature>
<reference evidence="7 8" key="1">
    <citation type="submission" date="2024-02" db="EMBL/GenBank/DDBJ databases">
        <title>Chromosome-scale genome assembly of the rough periwinkle Littorina saxatilis.</title>
        <authorList>
            <person name="De Jode A."/>
            <person name="Faria R."/>
            <person name="Formenti G."/>
            <person name="Sims Y."/>
            <person name="Smith T.P."/>
            <person name="Tracey A."/>
            <person name="Wood J.M.D."/>
            <person name="Zagrodzka Z.B."/>
            <person name="Johannesson K."/>
            <person name="Butlin R.K."/>
            <person name="Leder E.H."/>
        </authorList>
    </citation>
    <scope>NUCLEOTIDE SEQUENCE [LARGE SCALE GENOMIC DNA]</scope>
    <source>
        <strain evidence="7">Snail1</strain>
        <tissue evidence="7">Muscle</tissue>
    </source>
</reference>
<evidence type="ECO:0000256" key="2">
    <source>
        <dbReference type="ARBA" id="ARBA00022692"/>
    </source>
</evidence>
<comment type="subcellular location">
    <subcellularLocation>
        <location evidence="1">Membrane</location>
        <topology evidence="1">Multi-pass membrane protein</topology>
    </subcellularLocation>
</comment>
<name>A0AAN9C0C5_9CAEN</name>
<dbReference type="InterPro" id="IPR004031">
    <property type="entry name" value="PMP22/EMP/MP20/Claudin"/>
</dbReference>
<dbReference type="InterPro" id="IPR050579">
    <property type="entry name" value="PMP-22/EMP/MP20-like"/>
</dbReference>
<dbReference type="PANTHER" id="PTHR10671:SF108">
    <property type="entry name" value="CLAUDIN FAMILY PROTEIN-RELATED"/>
    <property type="match status" value="1"/>
</dbReference>
<keyword evidence="3 6" id="KW-1133">Transmembrane helix</keyword>
<evidence type="ECO:0000256" key="5">
    <source>
        <dbReference type="SAM" id="MobiDB-lite"/>
    </source>
</evidence>
<comment type="caution">
    <text evidence="7">The sequence shown here is derived from an EMBL/GenBank/DDBJ whole genome shotgun (WGS) entry which is preliminary data.</text>
</comment>
<dbReference type="GO" id="GO:0005886">
    <property type="term" value="C:plasma membrane"/>
    <property type="evidence" value="ECO:0007669"/>
    <property type="project" value="TreeGrafter"/>
</dbReference>
<feature type="transmembrane region" description="Helical" evidence="6">
    <location>
        <begin position="115"/>
        <end position="138"/>
    </location>
</feature>